<sequence length="100" mass="11141">MKVPKPPVGLLYIVAAFLTNCLSSVRRRIQSSKYFRCSLPTLQCYLAELSHNVVDEADYPSDEEADVFEEESDMSSDSDSDSNCSEDSVIESGDDSKFDD</sequence>
<feature type="region of interest" description="Disordered" evidence="1">
    <location>
        <begin position="58"/>
        <end position="100"/>
    </location>
</feature>
<dbReference type="AlphaFoldDB" id="A0A833T8L0"/>
<gene>
    <name evidence="2" type="ORF">GN244_ATG09196</name>
</gene>
<evidence type="ECO:0000313" key="3">
    <source>
        <dbReference type="Proteomes" id="UP000602510"/>
    </source>
</evidence>
<dbReference type="EMBL" id="WSZM01000190">
    <property type="protein sequence ID" value="KAF4038669.1"/>
    <property type="molecule type" value="Genomic_DNA"/>
</dbReference>
<accession>A0A833T8L0</accession>
<evidence type="ECO:0000256" key="1">
    <source>
        <dbReference type="SAM" id="MobiDB-lite"/>
    </source>
</evidence>
<proteinExistence type="predicted"/>
<comment type="caution">
    <text evidence="2">The sequence shown here is derived from an EMBL/GenBank/DDBJ whole genome shotgun (WGS) entry which is preliminary data.</text>
</comment>
<feature type="compositionally biased region" description="Acidic residues" evidence="1">
    <location>
        <begin position="58"/>
        <end position="80"/>
    </location>
</feature>
<name>A0A833T8L0_PHYIN</name>
<keyword evidence="3" id="KW-1185">Reference proteome</keyword>
<reference evidence="2" key="1">
    <citation type="submission" date="2020-04" db="EMBL/GenBank/DDBJ databases">
        <title>Hybrid Assembly of Korean Phytophthora infestans isolates.</title>
        <authorList>
            <person name="Prokchorchik M."/>
            <person name="Lee Y."/>
            <person name="Seo J."/>
            <person name="Cho J.-H."/>
            <person name="Park Y.-E."/>
            <person name="Jang D.-C."/>
            <person name="Im J.-S."/>
            <person name="Choi J.-G."/>
            <person name="Park H.-J."/>
            <person name="Lee G.-B."/>
            <person name="Lee Y.-G."/>
            <person name="Hong S.-Y."/>
            <person name="Cho K."/>
            <person name="Sohn K.H."/>
        </authorList>
    </citation>
    <scope>NUCLEOTIDE SEQUENCE</scope>
    <source>
        <strain evidence="2">KR_1_A1</strain>
    </source>
</reference>
<protein>
    <submittedName>
        <fullName evidence="2">Uncharacterized protein</fullName>
    </submittedName>
</protein>
<organism evidence="2 3">
    <name type="scientific">Phytophthora infestans</name>
    <name type="common">Potato late blight agent</name>
    <name type="synonym">Botrytis infestans</name>
    <dbReference type="NCBI Taxonomy" id="4787"/>
    <lineage>
        <taxon>Eukaryota</taxon>
        <taxon>Sar</taxon>
        <taxon>Stramenopiles</taxon>
        <taxon>Oomycota</taxon>
        <taxon>Peronosporomycetes</taxon>
        <taxon>Peronosporales</taxon>
        <taxon>Peronosporaceae</taxon>
        <taxon>Phytophthora</taxon>
    </lineage>
</organism>
<evidence type="ECO:0000313" key="2">
    <source>
        <dbReference type="EMBL" id="KAF4038669.1"/>
    </source>
</evidence>
<dbReference type="Proteomes" id="UP000602510">
    <property type="component" value="Unassembled WGS sequence"/>
</dbReference>